<gene>
    <name evidence="2" type="ORF">LR48_Vigan03g144300</name>
</gene>
<accession>A0A0L9U5L3</accession>
<dbReference type="EMBL" id="CM003373">
    <property type="protein sequence ID" value="KOM38061.1"/>
    <property type="molecule type" value="Genomic_DNA"/>
</dbReference>
<organism evidence="2 3">
    <name type="scientific">Phaseolus angularis</name>
    <name type="common">Azuki bean</name>
    <name type="synonym">Vigna angularis</name>
    <dbReference type="NCBI Taxonomy" id="3914"/>
    <lineage>
        <taxon>Eukaryota</taxon>
        <taxon>Viridiplantae</taxon>
        <taxon>Streptophyta</taxon>
        <taxon>Embryophyta</taxon>
        <taxon>Tracheophyta</taxon>
        <taxon>Spermatophyta</taxon>
        <taxon>Magnoliopsida</taxon>
        <taxon>eudicotyledons</taxon>
        <taxon>Gunneridae</taxon>
        <taxon>Pentapetalae</taxon>
        <taxon>rosids</taxon>
        <taxon>fabids</taxon>
        <taxon>Fabales</taxon>
        <taxon>Fabaceae</taxon>
        <taxon>Papilionoideae</taxon>
        <taxon>50 kb inversion clade</taxon>
        <taxon>NPAAA clade</taxon>
        <taxon>indigoferoid/millettioid clade</taxon>
        <taxon>Phaseoleae</taxon>
        <taxon>Vigna</taxon>
    </lineage>
</organism>
<feature type="region of interest" description="Disordered" evidence="1">
    <location>
        <begin position="1"/>
        <end position="74"/>
    </location>
</feature>
<proteinExistence type="predicted"/>
<feature type="compositionally biased region" description="Low complexity" evidence="1">
    <location>
        <begin position="59"/>
        <end position="74"/>
    </location>
</feature>
<dbReference type="AlphaFoldDB" id="A0A0L9U5L3"/>
<protein>
    <submittedName>
        <fullName evidence="2">Uncharacterized protein</fullName>
    </submittedName>
</protein>
<reference evidence="3" key="1">
    <citation type="journal article" date="2015" name="Proc. Natl. Acad. Sci. U.S.A.">
        <title>Genome sequencing of adzuki bean (Vigna angularis) provides insight into high starch and low fat accumulation and domestication.</title>
        <authorList>
            <person name="Yang K."/>
            <person name="Tian Z."/>
            <person name="Chen C."/>
            <person name="Luo L."/>
            <person name="Zhao B."/>
            <person name="Wang Z."/>
            <person name="Yu L."/>
            <person name="Li Y."/>
            <person name="Sun Y."/>
            <person name="Li W."/>
            <person name="Chen Y."/>
            <person name="Li Y."/>
            <person name="Zhang Y."/>
            <person name="Ai D."/>
            <person name="Zhao J."/>
            <person name="Shang C."/>
            <person name="Ma Y."/>
            <person name="Wu B."/>
            <person name="Wang M."/>
            <person name="Gao L."/>
            <person name="Sun D."/>
            <person name="Zhang P."/>
            <person name="Guo F."/>
            <person name="Wang W."/>
            <person name="Li Y."/>
            <person name="Wang J."/>
            <person name="Varshney R.K."/>
            <person name="Wang J."/>
            <person name="Ling H.Q."/>
            <person name="Wan P."/>
        </authorList>
    </citation>
    <scope>NUCLEOTIDE SEQUENCE</scope>
    <source>
        <strain evidence="3">cv. Jingnong 6</strain>
    </source>
</reference>
<dbReference type="Gramene" id="KOM38061">
    <property type="protein sequence ID" value="KOM38061"/>
    <property type="gene ID" value="LR48_Vigan03g144300"/>
</dbReference>
<evidence type="ECO:0000313" key="3">
    <source>
        <dbReference type="Proteomes" id="UP000053144"/>
    </source>
</evidence>
<dbReference type="Proteomes" id="UP000053144">
    <property type="component" value="Chromosome 3"/>
</dbReference>
<sequence>MEELDEHSKASHTRKKVFKANIGPHSEELLNTSSRLEIRPHPSAQNNNNNKDVGPSEKACTSTSNNATTTPMED</sequence>
<evidence type="ECO:0000313" key="2">
    <source>
        <dbReference type="EMBL" id="KOM38061.1"/>
    </source>
</evidence>
<evidence type="ECO:0000256" key="1">
    <source>
        <dbReference type="SAM" id="MobiDB-lite"/>
    </source>
</evidence>
<name>A0A0L9U5L3_PHAAN</name>